<feature type="transmembrane region" description="Helical" evidence="2">
    <location>
        <begin position="147"/>
        <end position="167"/>
    </location>
</feature>
<dbReference type="KEGG" id="apln:108742910"/>
<dbReference type="InterPro" id="IPR011701">
    <property type="entry name" value="MFS"/>
</dbReference>
<evidence type="ECO:0000256" key="2">
    <source>
        <dbReference type="SAM" id="Phobius"/>
    </source>
</evidence>
<dbReference type="OrthoDB" id="78663at2759"/>
<proteinExistence type="inferred from homology"/>
<dbReference type="GO" id="GO:0005886">
    <property type="term" value="C:plasma membrane"/>
    <property type="evidence" value="ECO:0007669"/>
    <property type="project" value="TreeGrafter"/>
</dbReference>
<dbReference type="RefSeq" id="XP_018333772.2">
    <property type="nucleotide sequence ID" value="XM_018478270.2"/>
</dbReference>
<dbReference type="GO" id="GO:0055120">
    <property type="term" value="C:striated muscle dense body"/>
    <property type="evidence" value="ECO:0007669"/>
    <property type="project" value="TreeGrafter"/>
</dbReference>
<dbReference type="Proteomes" id="UP000192223">
    <property type="component" value="Unplaced"/>
</dbReference>
<evidence type="ECO:0000256" key="3">
    <source>
        <dbReference type="SAM" id="SignalP"/>
    </source>
</evidence>
<dbReference type="InterPro" id="IPR036259">
    <property type="entry name" value="MFS_trans_sf"/>
</dbReference>
<feature type="non-terminal residue" evidence="5">
    <location>
        <position position="183"/>
    </location>
</feature>
<dbReference type="GO" id="GO:0015459">
    <property type="term" value="F:potassium channel regulator activity"/>
    <property type="evidence" value="ECO:0007669"/>
    <property type="project" value="TreeGrafter"/>
</dbReference>
<gene>
    <name evidence="5" type="primary">LOC108742910</name>
</gene>
<evidence type="ECO:0000313" key="4">
    <source>
        <dbReference type="Proteomes" id="UP000192223"/>
    </source>
</evidence>
<evidence type="ECO:0000256" key="1">
    <source>
        <dbReference type="ARBA" id="ARBA00009172"/>
    </source>
</evidence>
<keyword evidence="2" id="KW-1133">Transmembrane helix</keyword>
<feature type="chain" id="PRO_5028973764" evidence="3">
    <location>
        <begin position="21"/>
        <end position="183"/>
    </location>
</feature>
<feature type="transmembrane region" description="Helical" evidence="2">
    <location>
        <begin position="122"/>
        <end position="141"/>
    </location>
</feature>
<reference evidence="5" key="1">
    <citation type="submission" date="2025-08" db="UniProtKB">
        <authorList>
            <consortium name="RefSeq"/>
        </authorList>
    </citation>
    <scope>IDENTIFICATION</scope>
    <source>
        <tissue evidence="5">Entire body</tissue>
    </source>
</reference>
<keyword evidence="4" id="KW-1185">Reference proteome</keyword>
<dbReference type="AlphaFoldDB" id="A0A1W4XLW7"/>
<protein>
    <submittedName>
        <fullName evidence="5">UNC93-like protein</fullName>
    </submittedName>
</protein>
<feature type="transmembrane region" description="Helical" evidence="2">
    <location>
        <begin position="93"/>
        <end position="115"/>
    </location>
</feature>
<feature type="signal peptide" evidence="3">
    <location>
        <begin position="1"/>
        <end position="20"/>
    </location>
</feature>
<dbReference type="GeneID" id="108742910"/>
<keyword evidence="2" id="KW-0472">Membrane</keyword>
<dbReference type="Pfam" id="PF07690">
    <property type="entry name" value="MFS_1"/>
    <property type="match status" value="1"/>
</dbReference>
<dbReference type="InParanoid" id="A0A1W4XLW7"/>
<dbReference type="Gene3D" id="1.20.1250.20">
    <property type="entry name" value="MFS general substrate transporter like domains"/>
    <property type="match status" value="1"/>
</dbReference>
<dbReference type="GO" id="GO:0022857">
    <property type="term" value="F:transmembrane transporter activity"/>
    <property type="evidence" value="ECO:0007669"/>
    <property type="project" value="InterPro"/>
</dbReference>
<dbReference type="PANTHER" id="PTHR19444">
    <property type="entry name" value="UNC-93 RELATED"/>
    <property type="match status" value="1"/>
</dbReference>
<dbReference type="GO" id="GO:0006937">
    <property type="term" value="P:regulation of muscle contraction"/>
    <property type="evidence" value="ECO:0007669"/>
    <property type="project" value="TreeGrafter"/>
</dbReference>
<name>A0A1W4XLW7_AGRPL</name>
<comment type="similarity">
    <text evidence="1">Belongs to the unc-93 family.</text>
</comment>
<keyword evidence="3" id="KW-0732">Signal</keyword>
<organism evidence="4 5">
    <name type="scientific">Agrilus planipennis</name>
    <name type="common">Emerald ash borer</name>
    <name type="synonym">Agrilus marcopoli</name>
    <dbReference type="NCBI Taxonomy" id="224129"/>
    <lineage>
        <taxon>Eukaryota</taxon>
        <taxon>Metazoa</taxon>
        <taxon>Ecdysozoa</taxon>
        <taxon>Arthropoda</taxon>
        <taxon>Hexapoda</taxon>
        <taxon>Insecta</taxon>
        <taxon>Pterygota</taxon>
        <taxon>Neoptera</taxon>
        <taxon>Endopterygota</taxon>
        <taxon>Coleoptera</taxon>
        <taxon>Polyphaga</taxon>
        <taxon>Elateriformia</taxon>
        <taxon>Buprestoidea</taxon>
        <taxon>Buprestidae</taxon>
        <taxon>Agrilinae</taxon>
        <taxon>Agrilus</taxon>
    </lineage>
</organism>
<sequence>MISGIYIACILLAFLTVAIGMDSPKRYHKERKSKQQGKRISGLKLLLVTLKHIKNPYQALILPITMFIGAEQAFLAADYNVAFVSCGWSISNIGFVMICFGVCNAVAAILAGAIVKKTGRGPIIAFALVLHVALLITLLGWTPSPKYPYVFFVIAGLWGIADAMWLVQVNCKYPNYMITCYQR</sequence>
<dbReference type="PANTHER" id="PTHR19444:SF13">
    <property type="entry name" value="PROTEIN UNC-93 HOMOLOG A"/>
    <property type="match status" value="1"/>
</dbReference>
<accession>A0A1W4XLW7</accession>
<dbReference type="STRING" id="224129.A0A1W4XLW7"/>
<dbReference type="SUPFAM" id="SSF103473">
    <property type="entry name" value="MFS general substrate transporter"/>
    <property type="match status" value="1"/>
</dbReference>
<evidence type="ECO:0000313" key="5">
    <source>
        <dbReference type="RefSeq" id="XP_018333772.2"/>
    </source>
</evidence>
<dbReference type="InterPro" id="IPR051951">
    <property type="entry name" value="UNC-93_regulatory"/>
</dbReference>
<keyword evidence="2" id="KW-0812">Transmembrane</keyword>
<dbReference type="GO" id="GO:0043266">
    <property type="term" value="P:regulation of potassium ion transport"/>
    <property type="evidence" value="ECO:0007669"/>
    <property type="project" value="TreeGrafter"/>
</dbReference>